<evidence type="ECO:0000313" key="1">
    <source>
        <dbReference type="EMBL" id="QHT14465.1"/>
    </source>
</evidence>
<reference evidence="1" key="1">
    <citation type="journal article" date="2020" name="Nature">
        <title>Giant virus diversity and host interactions through global metagenomics.</title>
        <authorList>
            <person name="Schulz F."/>
            <person name="Roux S."/>
            <person name="Paez-Espino D."/>
            <person name="Jungbluth S."/>
            <person name="Walsh D.A."/>
            <person name="Denef V.J."/>
            <person name="McMahon K.D."/>
            <person name="Konstantinidis K.T."/>
            <person name="Eloe-Fadrosh E.A."/>
            <person name="Kyrpides N.C."/>
            <person name="Woyke T."/>
        </authorList>
    </citation>
    <scope>NUCLEOTIDE SEQUENCE</scope>
    <source>
        <strain evidence="1">GVMAG-M-3300023174-137</strain>
    </source>
</reference>
<dbReference type="EMBL" id="MN739584">
    <property type="protein sequence ID" value="QHT14465.1"/>
    <property type="molecule type" value="Genomic_DNA"/>
</dbReference>
<protein>
    <submittedName>
        <fullName evidence="1">Uncharacterized protein</fullName>
    </submittedName>
</protein>
<sequence>MSHKTTFVTCFYACTPDTDINAYFRTSMRTLVAPVPLVIYCEQKHEYLFLGLRVLCGLGHLTKMKTMPLTELFFYQFKDKVDSNRRAFWPTRDARTNSTSHLITLSKFQFMKETMDTNPFQTTHFGWIDINLFSKTCNNSLNYIKSDIYDMLQKISYNPKPKFSIQILNFWKPDDYRDLKKFYSSYKWIAAGCFWTTDLDTGKDIIEKLIRKSIEITNLGFGHGEEGMFAFVIDENVDSFNLSIGDYQDIIHNYYKPTTNTGYINRIIDKYKAGGRQERIEKIMKNWTA</sequence>
<accession>A0A6C0DFU8</accession>
<organism evidence="1">
    <name type="scientific">viral metagenome</name>
    <dbReference type="NCBI Taxonomy" id="1070528"/>
    <lineage>
        <taxon>unclassified sequences</taxon>
        <taxon>metagenomes</taxon>
        <taxon>organismal metagenomes</taxon>
    </lineage>
</organism>
<proteinExistence type="predicted"/>
<name>A0A6C0DFU8_9ZZZZ</name>
<dbReference type="AlphaFoldDB" id="A0A6C0DFU8"/>